<dbReference type="InterPro" id="IPR006674">
    <property type="entry name" value="HD_domain"/>
</dbReference>
<dbReference type="EMBL" id="WUMV01000009">
    <property type="protein sequence ID" value="MXN67132.1"/>
    <property type="molecule type" value="Genomic_DNA"/>
</dbReference>
<proteinExistence type="inferred from homology"/>
<reference evidence="13 14" key="1">
    <citation type="submission" date="2019-12" db="EMBL/GenBank/DDBJ databases">
        <authorList>
            <person name="Li M."/>
        </authorList>
    </citation>
    <scope>NUCLEOTIDE SEQUENCE [LARGE SCALE GENOMIC DNA]</scope>
    <source>
        <strain evidence="13 14">GBMRC 2046</strain>
    </source>
</reference>
<evidence type="ECO:0000256" key="1">
    <source>
        <dbReference type="ARBA" id="ARBA00006847"/>
    </source>
</evidence>
<dbReference type="Pfam" id="PF22590">
    <property type="entry name" value="Cas3-like_C_2"/>
    <property type="match status" value="1"/>
</dbReference>
<dbReference type="GO" id="GO:0005524">
    <property type="term" value="F:ATP binding"/>
    <property type="evidence" value="ECO:0007669"/>
    <property type="project" value="UniProtKB-KW"/>
</dbReference>
<dbReference type="GO" id="GO:0046872">
    <property type="term" value="F:metal ion binding"/>
    <property type="evidence" value="ECO:0007669"/>
    <property type="project" value="UniProtKB-KW"/>
</dbReference>
<keyword evidence="5" id="KW-0547">Nucleotide-binding</keyword>
<comment type="caution">
    <text evidence="13">The sequence shown here is derived from an EMBL/GenBank/DDBJ whole genome shotgun (WGS) entry which is preliminary data.</text>
</comment>
<dbReference type="Pfam" id="PF00270">
    <property type="entry name" value="DEAD"/>
    <property type="match status" value="1"/>
</dbReference>
<dbReference type="GO" id="GO:0004519">
    <property type="term" value="F:endonuclease activity"/>
    <property type="evidence" value="ECO:0007669"/>
    <property type="project" value="UniProtKB-KW"/>
</dbReference>
<protein>
    <submittedName>
        <fullName evidence="13">CRISPR-associated endonuclease Cas3</fullName>
    </submittedName>
</protein>
<gene>
    <name evidence="13" type="ORF">GR183_19665</name>
</gene>
<dbReference type="GO" id="GO:0003676">
    <property type="term" value="F:nucleic acid binding"/>
    <property type="evidence" value="ECO:0007669"/>
    <property type="project" value="InterPro"/>
</dbReference>
<dbReference type="InterPro" id="IPR014001">
    <property type="entry name" value="Helicase_ATP-bd"/>
</dbReference>
<dbReference type="SUPFAM" id="SSF52540">
    <property type="entry name" value="P-loop containing nucleoside triphosphate hydrolases"/>
    <property type="match status" value="1"/>
</dbReference>
<dbReference type="InterPro" id="IPR027417">
    <property type="entry name" value="P-loop_NTPase"/>
</dbReference>
<keyword evidence="13" id="KW-0255">Endonuclease</keyword>
<evidence type="ECO:0000259" key="10">
    <source>
        <dbReference type="PROSITE" id="PS51192"/>
    </source>
</evidence>
<dbReference type="SMART" id="SM00487">
    <property type="entry name" value="DEXDc"/>
    <property type="match status" value="1"/>
</dbReference>
<evidence type="ECO:0000256" key="5">
    <source>
        <dbReference type="ARBA" id="ARBA00022741"/>
    </source>
</evidence>
<dbReference type="InterPro" id="IPR006483">
    <property type="entry name" value="CRISPR-assoc_Cas3_HD"/>
</dbReference>
<dbReference type="InterPro" id="IPR006474">
    <property type="entry name" value="Helicase_Cas3_CRISPR-ass_core"/>
</dbReference>
<keyword evidence="6" id="KW-0378">Hydrolase</keyword>
<evidence type="ECO:0000313" key="14">
    <source>
        <dbReference type="Proteomes" id="UP000433101"/>
    </source>
</evidence>
<dbReference type="PROSITE" id="PS51831">
    <property type="entry name" value="HD"/>
    <property type="match status" value="1"/>
</dbReference>
<dbReference type="NCBIfam" id="TIGR00277">
    <property type="entry name" value="HDIG"/>
    <property type="match status" value="1"/>
</dbReference>
<evidence type="ECO:0000313" key="13">
    <source>
        <dbReference type="EMBL" id="MXN67132.1"/>
    </source>
</evidence>
<feature type="domain" description="HD Cas3-type" evidence="11">
    <location>
        <begin position="11"/>
        <end position="177"/>
    </location>
</feature>
<evidence type="ECO:0000259" key="12">
    <source>
        <dbReference type="PROSITE" id="PS51831"/>
    </source>
</evidence>
<dbReference type="NCBIfam" id="TIGR01587">
    <property type="entry name" value="cas3_core"/>
    <property type="match status" value="1"/>
</dbReference>
<dbReference type="InterPro" id="IPR006675">
    <property type="entry name" value="HDIG_dom"/>
</dbReference>
<dbReference type="Gene3D" id="1.10.3210.30">
    <property type="match status" value="1"/>
</dbReference>
<feature type="domain" description="Helicase ATP-binding" evidence="10">
    <location>
        <begin position="238"/>
        <end position="425"/>
    </location>
</feature>
<dbReference type="InterPro" id="IPR011545">
    <property type="entry name" value="DEAD/DEAH_box_helicase_dom"/>
</dbReference>
<dbReference type="PROSITE" id="PS51643">
    <property type="entry name" value="HD_CAS3"/>
    <property type="match status" value="1"/>
</dbReference>
<organism evidence="13 14">
    <name type="scientific">Stappia sediminis</name>
    <dbReference type="NCBI Taxonomy" id="2692190"/>
    <lineage>
        <taxon>Bacteria</taxon>
        <taxon>Pseudomonadati</taxon>
        <taxon>Pseudomonadota</taxon>
        <taxon>Alphaproteobacteria</taxon>
        <taxon>Hyphomicrobiales</taxon>
        <taxon>Stappiaceae</taxon>
        <taxon>Stappia</taxon>
    </lineage>
</organism>
<dbReference type="CDD" id="cd09641">
    <property type="entry name" value="Cas3''_I"/>
    <property type="match status" value="1"/>
</dbReference>
<evidence type="ECO:0000259" key="11">
    <source>
        <dbReference type="PROSITE" id="PS51643"/>
    </source>
</evidence>
<evidence type="ECO:0000256" key="4">
    <source>
        <dbReference type="ARBA" id="ARBA00022723"/>
    </source>
</evidence>
<dbReference type="CDD" id="cd17930">
    <property type="entry name" value="DEXHc_cas3"/>
    <property type="match status" value="1"/>
</dbReference>
<dbReference type="NCBIfam" id="TIGR01596">
    <property type="entry name" value="cas3_HD"/>
    <property type="match status" value="1"/>
</dbReference>
<dbReference type="InterPro" id="IPR054712">
    <property type="entry name" value="Cas3-like_dom"/>
</dbReference>
<keyword evidence="4" id="KW-0479">Metal-binding</keyword>
<name>A0A7X3LXY1_9HYPH</name>
<evidence type="ECO:0000256" key="2">
    <source>
        <dbReference type="ARBA" id="ARBA00009046"/>
    </source>
</evidence>
<dbReference type="GO" id="GO:0016787">
    <property type="term" value="F:hydrolase activity"/>
    <property type="evidence" value="ECO:0007669"/>
    <property type="project" value="UniProtKB-KW"/>
</dbReference>
<dbReference type="RefSeq" id="WP_160777364.1">
    <property type="nucleotide sequence ID" value="NZ_WUMV01000009.1"/>
</dbReference>
<comment type="similarity">
    <text evidence="1">In the N-terminal section; belongs to the CRISPR-associated nuclease Cas3-HD family.</text>
</comment>
<dbReference type="AlphaFoldDB" id="A0A7X3LXY1"/>
<keyword evidence="9" id="KW-0051">Antiviral defense</keyword>
<evidence type="ECO:0000256" key="8">
    <source>
        <dbReference type="ARBA" id="ARBA00022840"/>
    </source>
</evidence>
<feature type="domain" description="HD" evidence="12">
    <location>
        <begin position="18"/>
        <end position="123"/>
    </location>
</feature>
<dbReference type="Proteomes" id="UP000433101">
    <property type="component" value="Unassembled WGS sequence"/>
</dbReference>
<dbReference type="GO" id="GO:0004386">
    <property type="term" value="F:helicase activity"/>
    <property type="evidence" value="ECO:0007669"/>
    <property type="project" value="UniProtKB-KW"/>
</dbReference>
<dbReference type="InterPro" id="IPR038257">
    <property type="entry name" value="CRISPR-assoc_Cas3_HD_sf"/>
</dbReference>
<dbReference type="GO" id="GO:0051607">
    <property type="term" value="P:defense response to virus"/>
    <property type="evidence" value="ECO:0007669"/>
    <property type="project" value="UniProtKB-KW"/>
</dbReference>
<evidence type="ECO:0000256" key="3">
    <source>
        <dbReference type="ARBA" id="ARBA00022722"/>
    </source>
</evidence>
<keyword evidence="14" id="KW-1185">Reference proteome</keyword>
<keyword evidence="3" id="KW-0540">Nuclease</keyword>
<keyword evidence="7" id="KW-0347">Helicase</keyword>
<dbReference type="PROSITE" id="PS51192">
    <property type="entry name" value="HELICASE_ATP_BIND_1"/>
    <property type="match status" value="1"/>
</dbReference>
<evidence type="ECO:0000256" key="7">
    <source>
        <dbReference type="ARBA" id="ARBA00022806"/>
    </source>
</evidence>
<accession>A0A7X3LXY1</accession>
<comment type="similarity">
    <text evidence="2">In the central section; belongs to the CRISPR-associated helicase Cas3 family.</text>
</comment>
<evidence type="ECO:0000256" key="6">
    <source>
        <dbReference type="ARBA" id="ARBA00022801"/>
    </source>
</evidence>
<dbReference type="Gene3D" id="3.40.50.300">
    <property type="entry name" value="P-loop containing nucleotide triphosphate hydrolases"/>
    <property type="match status" value="2"/>
</dbReference>
<sequence>MFFAHSTGDPSKSDWQGLSDHLTGVAELAASFGRSLGLEKPARLAGLLHDLGKYTNGFQARLEGAGARIDHSTAGAILARQLGESAGDRAVAELVSYAVAGHHGGLPDMRGEAGTLAERLKKDMLESLDPAWAREIEPDGMSLMPALKLAGTREKAAFQFSFLGRMIFSCLVDADFLDTERFYASIEGQEPDRDWPELPDIVDGLIARFDGYMAGLREQGEKTPLNGLRTEILDHARHRAGEPPGLFTLNVPTGGGKTLASLGFALDHAKRHGLRRIIYAIPFTSIVDQTARIFQQVLGPDMVLVHHSTIEEDGTLKERCREGRGKLRLAMEDWAPPVVVTTNVQFFESLFAAKPSRCRKLHNIAGSVIVLDEAQVLPRALLAPTVRAIEELARNYGCSVVLCTATQPAFDARNFPEGHPLALPLEGRELAPDPQRLAKELKRATIRHTGEMADTALIDALGARAQGLVIVNSRKHAYELFTAAGSAGLDGLIHLTTRQFAAHRREILSRIRERLKEGRTCRVIATSLVEAGVDVDFPNVWRAEAGLDQIVQAAGRCNREGINRAEDSIVTVFACPDYPPPAEIRQLAGDLSHVRREHDDLSSPEAVEAFFRQVYWRLDDGLDKHRILKRFRMDRTGTDFAYRTVAENYRMIESGLAPVIVARDEAARNILEALKSGRMSAGAAARGLQPWTVQVPPAARKKLRAKEHIGYVRADLYGDQFAVLRGEKLYRQEAGLIWEDADYLALEGPVI</sequence>
<dbReference type="Pfam" id="PF01966">
    <property type="entry name" value="HD"/>
    <property type="match status" value="1"/>
</dbReference>
<evidence type="ECO:0000256" key="9">
    <source>
        <dbReference type="ARBA" id="ARBA00023118"/>
    </source>
</evidence>
<keyword evidence="8" id="KW-0067">ATP-binding</keyword>
<dbReference type="SUPFAM" id="SSF109604">
    <property type="entry name" value="HD-domain/PDEase-like"/>
    <property type="match status" value="1"/>
</dbReference>